<dbReference type="SMART" id="SM00368">
    <property type="entry name" value="LRR_RI"/>
    <property type="match status" value="6"/>
</dbReference>
<dbReference type="KEGG" id="bbel:109462702"/>
<evidence type="ECO:0000259" key="5">
    <source>
        <dbReference type="PROSITE" id="PS50837"/>
    </source>
</evidence>
<dbReference type="Proteomes" id="UP000515135">
    <property type="component" value="Unplaced"/>
</dbReference>
<dbReference type="CDD" id="cd01670">
    <property type="entry name" value="Death"/>
    <property type="match status" value="1"/>
</dbReference>
<gene>
    <name evidence="7" type="primary">LOC109462702</name>
</gene>
<evidence type="ECO:0000313" key="6">
    <source>
        <dbReference type="Proteomes" id="UP000515135"/>
    </source>
</evidence>
<dbReference type="PANTHER" id="PTHR46312">
    <property type="entry name" value="NACHT DOMAIN-CONTAINING PROTEIN"/>
    <property type="match status" value="1"/>
</dbReference>
<dbReference type="InterPro" id="IPR032675">
    <property type="entry name" value="LRR_dom_sf"/>
</dbReference>
<dbReference type="FunFam" id="1.10.533.10:FF:000095">
    <property type="entry name" value="Predicted protein"/>
    <property type="match status" value="1"/>
</dbReference>
<keyword evidence="6" id="KW-1185">Reference proteome</keyword>
<dbReference type="InterPro" id="IPR001611">
    <property type="entry name" value="Leu-rich_rpt"/>
</dbReference>
<keyword evidence="2" id="KW-0067">ATP-binding</keyword>
<dbReference type="Gene3D" id="3.80.10.10">
    <property type="entry name" value="Ribonuclease Inhibitor"/>
    <property type="match status" value="1"/>
</dbReference>
<evidence type="ECO:0000256" key="3">
    <source>
        <dbReference type="SAM" id="MobiDB-lite"/>
    </source>
</evidence>
<dbReference type="InterPro" id="IPR006553">
    <property type="entry name" value="Leu-rich_rpt_Cys-con_subtyp"/>
</dbReference>
<sequence length="1090" mass="121788">MAEGQGDDHTGVRKYFFSTKESVSSDWKDLAFHLGLERADIDNIAGRNRDDKSRCMDLLEEWLKRNGERATMEVMMEALSAAKLQSTVDRLKKRYPEWDRPQPSSSKQERKEGEDQLPAKKGEDIPIESVFKASVRRYYDLKLTKFKPLIWNDNFTLSLADVFTELEFIRTREKGHRPAAEIERLDDLLNPNVTVPSTALRCILIEAEPGGGKTTFMSKEAMDAVSQKTELGKRYDIVLLIRLREVREGETIEEMVWDQCVPETTEGVDVQSIRAILQRNESSLLFLLDGYDELRSEARAAGQAIPKLLSGKLYPNSTIVITSRRLHASAGVEKHTQPDCHARITGLSFERMEKFVGQYFTSVDKQDLAKPLTSYLDDLDDNDLLGGLVQTPIFLMVVCLLWEEDQAMVTAGTMTGLYDNLLTCLVKKHCKREGVNMPTDGMPEDLASALLQLGKLALEALLKKETQLDLAEAERQNLNWGLLLKLGVVFAEESASKLHPRKQLTFAHKTMQEFLAGRYAASVVVNQDIGELRKLTSISDVLEHRSLLKFTCGCGSRAAQAVMEWLASISSKEYEGLEVQQVTKLDWPWMPLKDPVVHKPFDTRTYKDFVYLCLDILNERQEPGVLQAVNRALPFIVSHNVINSRQHAALKYYVKNIQSSSHPVKMALEIGGPAHYVIFQGLQFLEHTFPSPTPGLLLDLSLTGVFVCSAILTEGLVSILKRVPGLRALDMSETRQSAASLRPIVQAFRHMSKLEELDLSLNELGNDEIDVLQEGLKSLPQLAVLHLRANIYQQITITATGMSRLAPSMCKLTKLRELDISCNKIGDTGMKRLAYVLRLLTSMQILVLAQIGISITGMRKLVRALRNRTGLLKLDISGNHIGDTGLGCLVDILPRLTAMKVLELSKTCISDKGMSALVRNLLYLAELQVLDVSHNAIGDSGIVNLVQTLNCRASSLQDLNFRENSGVTAAGLERVSQVIALPSLIRLGMCAYPDRETLIHLPDTAAMAVAQALARLPALERIDLCYISMDPAGFQAVVQAAEEQPCKLWYTKEGVPEGAERYRWQNSERLDNIDMVAVMEEAAAMFADVY</sequence>
<proteinExistence type="predicted"/>
<dbReference type="SUPFAM" id="SSF52540">
    <property type="entry name" value="P-loop containing nucleoside triphosphate hydrolases"/>
    <property type="match status" value="1"/>
</dbReference>
<dbReference type="PROSITE" id="PS50017">
    <property type="entry name" value="DEATH_DOMAIN"/>
    <property type="match status" value="1"/>
</dbReference>
<dbReference type="Pfam" id="PF05729">
    <property type="entry name" value="NACHT"/>
    <property type="match status" value="1"/>
</dbReference>
<evidence type="ECO:0000256" key="2">
    <source>
        <dbReference type="ARBA" id="ARBA00022840"/>
    </source>
</evidence>
<dbReference type="SUPFAM" id="SSF47986">
    <property type="entry name" value="DEATH domain"/>
    <property type="match status" value="1"/>
</dbReference>
<keyword evidence="1" id="KW-0547">Nucleotide-binding</keyword>
<dbReference type="Pfam" id="PF13516">
    <property type="entry name" value="LRR_6"/>
    <property type="match status" value="5"/>
</dbReference>
<dbReference type="Gene3D" id="3.40.50.300">
    <property type="entry name" value="P-loop containing nucleotide triphosphate hydrolases"/>
    <property type="match status" value="1"/>
</dbReference>
<feature type="compositionally biased region" description="Basic and acidic residues" evidence="3">
    <location>
        <begin position="107"/>
        <end position="121"/>
    </location>
</feature>
<organism evidence="6 7">
    <name type="scientific">Branchiostoma belcheri</name>
    <name type="common">Amphioxus</name>
    <dbReference type="NCBI Taxonomy" id="7741"/>
    <lineage>
        <taxon>Eukaryota</taxon>
        <taxon>Metazoa</taxon>
        <taxon>Chordata</taxon>
        <taxon>Cephalochordata</taxon>
        <taxon>Leptocardii</taxon>
        <taxon>Amphioxiformes</taxon>
        <taxon>Branchiostomatidae</taxon>
        <taxon>Branchiostoma</taxon>
    </lineage>
</organism>
<feature type="domain" description="Death" evidence="4">
    <location>
        <begin position="21"/>
        <end position="95"/>
    </location>
</feature>
<dbReference type="SMART" id="SM00005">
    <property type="entry name" value="DEATH"/>
    <property type="match status" value="1"/>
</dbReference>
<dbReference type="GO" id="GO:0007165">
    <property type="term" value="P:signal transduction"/>
    <property type="evidence" value="ECO:0007669"/>
    <property type="project" value="InterPro"/>
</dbReference>
<dbReference type="AlphaFoldDB" id="A0A6P4YD26"/>
<dbReference type="PANTHER" id="PTHR46312:SF2">
    <property type="entry name" value="NUCLEOTIDE-BINDING OLIGOMERIZATION DOMAIN-CONTAINING PROTEIN 2-LIKE"/>
    <property type="match status" value="1"/>
</dbReference>
<dbReference type="SMART" id="SM00367">
    <property type="entry name" value="LRR_CC"/>
    <property type="match status" value="4"/>
</dbReference>
<reference evidence="7" key="1">
    <citation type="submission" date="2025-08" db="UniProtKB">
        <authorList>
            <consortium name="RefSeq"/>
        </authorList>
    </citation>
    <scope>IDENTIFICATION</scope>
    <source>
        <tissue evidence="7">Gonad</tissue>
    </source>
</reference>
<dbReference type="Gene3D" id="1.10.533.10">
    <property type="entry name" value="Death Domain, Fas"/>
    <property type="match status" value="1"/>
</dbReference>
<evidence type="ECO:0000256" key="1">
    <source>
        <dbReference type="ARBA" id="ARBA00022741"/>
    </source>
</evidence>
<dbReference type="GO" id="GO:0005524">
    <property type="term" value="F:ATP binding"/>
    <property type="evidence" value="ECO:0007669"/>
    <property type="project" value="UniProtKB-KW"/>
</dbReference>
<dbReference type="SUPFAM" id="SSF52047">
    <property type="entry name" value="RNI-like"/>
    <property type="match status" value="1"/>
</dbReference>
<feature type="domain" description="NACHT" evidence="5">
    <location>
        <begin position="201"/>
        <end position="324"/>
    </location>
</feature>
<dbReference type="InterPro" id="IPR007111">
    <property type="entry name" value="NACHT_NTPase"/>
</dbReference>
<dbReference type="InterPro" id="IPR027417">
    <property type="entry name" value="P-loop_NTPase"/>
</dbReference>
<dbReference type="InterPro" id="IPR011029">
    <property type="entry name" value="DEATH-like_dom_sf"/>
</dbReference>
<accession>A0A6P4YD26</accession>
<name>A0A6P4YD26_BRABE</name>
<evidence type="ECO:0000313" key="7">
    <source>
        <dbReference type="RefSeq" id="XP_019614821.1"/>
    </source>
</evidence>
<feature type="region of interest" description="Disordered" evidence="3">
    <location>
        <begin position="93"/>
        <end position="121"/>
    </location>
</feature>
<protein>
    <submittedName>
        <fullName evidence="7">NLR family CARD domain-containing protein 4-like</fullName>
    </submittedName>
</protein>
<dbReference type="PROSITE" id="PS50837">
    <property type="entry name" value="NACHT"/>
    <property type="match status" value="1"/>
</dbReference>
<dbReference type="GeneID" id="109462702"/>
<evidence type="ECO:0000259" key="4">
    <source>
        <dbReference type="PROSITE" id="PS50017"/>
    </source>
</evidence>
<dbReference type="InterPro" id="IPR000488">
    <property type="entry name" value="Death_dom"/>
</dbReference>
<dbReference type="Pfam" id="PF00531">
    <property type="entry name" value="Death"/>
    <property type="match status" value="1"/>
</dbReference>
<dbReference type="OrthoDB" id="120976at2759"/>
<dbReference type="RefSeq" id="XP_019614821.1">
    <property type="nucleotide sequence ID" value="XM_019759262.1"/>
</dbReference>